<proteinExistence type="predicted"/>
<evidence type="ECO:0000259" key="2">
    <source>
        <dbReference type="Pfam" id="PF13304"/>
    </source>
</evidence>
<dbReference type="PANTHER" id="PTHR32182:SF22">
    <property type="entry name" value="ATP-DEPENDENT ENDONUCLEASE, OLD FAMILY-RELATED"/>
    <property type="match status" value="1"/>
</dbReference>
<dbReference type="InterPro" id="IPR027417">
    <property type="entry name" value="P-loop_NTPase"/>
</dbReference>
<name>W4LWQ0_ENTF1</name>
<evidence type="ECO:0000313" key="3">
    <source>
        <dbReference type="EMBL" id="ETX02196.1"/>
    </source>
</evidence>
<dbReference type="InterPro" id="IPR041685">
    <property type="entry name" value="AAA_GajA/Old/RecF-like"/>
</dbReference>
<dbReference type="GO" id="GO:0005524">
    <property type="term" value="F:ATP binding"/>
    <property type="evidence" value="ECO:0007669"/>
    <property type="project" value="InterPro"/>
</dbReference>
<sequence>MLTCITMENFKSYHKAELPLAALTLLIGANASGKSNAIEALRFLSLLAQGRRLDDIFRSVQREDVAVRGTMRDLTYDGADTLTLGCSLSNTEPWTHFRISLGVEESGMRIIEERIFGEHSTVPLYELKHPAQGFSHEVQVAYNNFARGGRKPTIPCTDQQAIFTQLETTSRFNPGEARQVIPEVAGKLQQALQGTLFLDPNPSRMRMYSFITDNILRDDGTNLSAVLYDLCEVNHQKERILQFIRHLPEQDIQDIRFLETPRREVMLQLVETFAGREQERDAPVLSDGTLRVLSVAAALLSAAPGSLVVIEEIDNGVHPSRVGELLSNIQEIAKTRELRVLLTSHNPALFDALPMEAVPDVVSCYRDPQKGDSRLQRFESLADYPELVTLGPLGQLMTKGTLERALKSQVTPEMRKASARKWLENLKAEIESG</sequence>
<evidence type="ECO:0008006" key="5">
    <source>
        <dbReference type="Google" id="ProtNLM"/>
    </source>
</evidence>
<dbReference type="Proteomes" id="UP000019141">
    <property type="component" value="Unassembled WGS sequence"/>
</dbReference>
<dbReference type="GO" id="GO:0016887">
    <property type="term" value="F:ATP hydrolysis activity"/>
    <property type="evidence" value="ECO:0007669"/>
    <property type="project" value="InterPro"/>
</dbReference>
<keyword evidence="4" id="KW-1185">Reference proteome</keyword>
<dbReference type="PANTHER" id="PTHR32182">
    <property type="entry name" value="DNA REPLICATION AND REPAIR PROTEIN RECF"/>
    <property type="match status" value="1"/>
</dbReference>
<dbReference type="Pfam" id="PF13304">
    <property type="entry name" value="AAA_21"/>
    <property type="match status" value="1"/>
</dbReference>
<dbReference type="PATRIC" id="fig|1429438.4.peg.1041"/>
<dbReference type="SUPFAM" id="SSF52540">
    <property type="entry name" value="P-loop containing nucleoside triphosphate hydrolases"/>
    <property type="match status" value="1"/>
</dbReference>
<reference evidence="3 4" key="1">
    <citation type="journal article" date="2014" name="Nature">
        <title>An environmental bacterial taxon with a large and distinct metabolic repertoire.</title>
        <authorList>
            <person name="Wilson M.C."/>
            <person name="Mori T."/>
            <person name="Ruckert C."/>
            <person name="Uria A.R."/>
            <person name="Helf M.J."/>
            <person name="Takada K."/>
            <person name="Gernert C."/>
            <person name="Steffens U.A."/>
            <person name="Heycke N."/>
            <person name="Schmitt S."/>
            <person name="Rinke C."/>
            <person name="Helfrich E.J."/>
            <person name="Brachmann A.O."/>
            <person name="Gurgui C."/>
            <person name="Wakimoto T."/>
            <person name="Kracht M."/>
            <person name="Crusemann M."/>
            <person name="Hentschel U."/>
            <person name="Abe I."/>
            <person name="Matsunaga S."/>
            <person name="Kalinowski J."/>
            <person name="Takeyama H."/>
            <person name="Piel J."/>
        </authorList>
    </citation>
    <scope>NUCLEOTIDE SEQUENCE [LARGE SCALE GENOMIC DNA]</scope>
    <source>
        <strain evidence="4">TSY1</strain>
    </source>
</reference>
<dbReference type="InterPro" id="IPR014555">
    <property type="entry name" value="RecF-like"/>
</dbReference>
<dbReference type="Pfam" id="PF13175">
    <property type="entry name" value="AAA_15"/>
    <property type="match status" value="1"/>
</dbReference>
<feature type="domain" description="ATPase AAA-type core" evidence="2">
    <location>
        <begin position="250"/>
        <end position="351"/>
    </location>
</feature>
<dbReference type="HOGENOM" id="CLU_035814_3_0_7"/>
<dbReference type="InterPro" id="IPR003959">
    <property type="entry name" value="ATPase_AAA_core"/>
</dbReference>
<organism evidence="3 4">
    <name type="scientific">Entotheonella factor</name>
    <dbReference type="NCBI Taxonomy" id="1429438"/>
    <lineage>
        <taxon>Bacteria</taxon>
        <taxon>Pseudomonadati</taxon>
        <taxon>Nitrospinota/Tectimicrobiota group</taxon>
        <taxon>Candidatus Tectimicrobiota</taxon>
        <taxon>Candidatus Entotheonellia</taxon>
        <taxon>Candidatus Entotheonellales</taxon>
        <taxon>Candidatus Entotheonellaceae</taxon>
        <taxon>Candidatus Entotheonella</taxon>
    </lineage>
</organism>
<evidence type="ECO:0000313" key="4">
    <source>
        <dbReference type="Proteomes" id="UP000019141"/>
    </source>
</evidence>
<evidence type="ECO:0000259" key="1">
    <source>
        <dbReference type="Pfam" id="PF13175"/>
    </source>
</evidence>
<gene>
    <name evidence="3" type="ORF">ETSY1_04465</name>
</gene>
<protein>
    <recommendedName>
        <fullName evidence="5">ATPase</fullName>
    </recommendedName>
</protein>
<dbReference type="EMBL" id="AZHW01000168">
    <property type="protein sequence ID" value="ETX02196.1"/>
    <property type="molecule type" value="Genomic_DNA"/>
</dbReference>
<accession>W4LWQ0</accession>
<dbReference type="GO" id="GO:0000731">
    <property type="term" value="P:DNA synthesis involved in DNA repair"/>
    <property type="evidence" value="ECO:0007669"/>
    <property type="project" value="TreeGrafter"/>
</dbReference>
<dbReference type="GO" id="GO:0006302">
    <property type="term" value="P:double-strand break repair"/>
    <property type="evidence" value="ECO:0007669"/>
    <property type="project" value="TreeGrafter"/>
</dbReference>
<feature type="domain" description="Endonuclease GajA/Old nuclease/RecF-like AAA" evidence="1">
    <location>
        <begin position="1"/>
        <end position="45"/>
    </location>
</feature>
<comment type="caution">
    <text evidence="3">The sequence shown here is derived from an EMBL/GenBank/DDBJ whole genome shotgun (WGS) entry which is preliminary data.</text>
</comment>
<dbReference type="Gene3D" id="3.40.50.300">
    <property type="entry name" value="P-loop containing nucleotide triphosphate hydrolases"/>
    <property type="match status" value="2"/>
</dbReference>
<dbReference type="AlphaFoldDB" id="W4LWQ0"/>
<dbReference type="PIRSF" id="PIRSF029347">
    <property type="entry name" value="RecF"/>
    <property type="match status" value="1"/>
</dbReference>